<organism evidence="2 3">
    <name type="scientific">Kitasatospora nipponensis</name>
    <dbReference type="NCBI Taxonomy" id="258049"/>
    <lineage>
        <taxon>Bacteria</taxon>
        <taxon>Bacillati</taxon>
        <taxon>Actinomycetota</taxon>
        <taxon>Actinomycetes</taxon>
        <taxon>Kitasatosporales</taxon>
        <taxon>Streptomycetaceae</taxon>
        <taxon>Kitasatospora</taxon>
    </lineage>
</organism>
<feature type="chain" id="PRO_5047437901" description="Secreted protein" evidence="1">
    <location>
        <begin position="26"/>
        <end position="135"/>
    </location>
</feature>
<feature type="signal peptide" evidence="1">
    <location>
        <begin position="1"/>
        <end position="25"/>
    </location>
</feature>
<reference evidence="2 3" key="1">
    <citation type="journal article" date="2019" name="Int. J. Syst. Evol. Microbiol.">
        <title>The Global Catalogue of Microorganisms (GCM) 10K type strain sequencing project: providing services to taxonomists for standard genome sequencing and annotation.</title>
        <authorList>
            <consortium name="The Broad Institute Genomics Platform"/>
            <consortium name="The Broad Institute Genome Sequencing Center for Infectious Disease"/>
            <person name="Wu L."/>
            <person name="Ma J."/>
        </authorList>
    </citation>
    <scope>NUCLEOTIDE SEQUENCE [LARGE SCALE GENOMIC DNA]</scope>
    <source>
        <strain evidence="2 3">JCM 13004</strain>
    </source>
</reference>
<dbReference type="RefSeq" id="WP_344445952.1">
    <property type="nucleotide sequence ID" value="NZ_BAAALF010000199.1"/>
</dbReference>
<name>A0ABN1WZI6_9ACTN</name>
<sequence>MSRIRTAAVAAAMTTALLAVGTAGATGAAAGTRGAVQPQAVTGDVIPNGADGSPHTLMCPPEESVLSGGYALSAQPGRTLAPLPADLLESRPNADATGWIVTVRKFQQSEDHNHYEPANLTLYVACTQGENTPGG</sequence>
<comment type="caution">
    <text evidence="2">The sequence shown here is derived from an EMBL/GenBank/DDBJ whole genome shotgun (WGS) entry which is preliminary data.</text>
</comment>
<gene>
    <name evidence="2" type="ORF">GCM10009665_67220</name>
</gene>
<keyword evidence="1" id="KW-0732">Signal</keyword>
<dbReference type="EMBL" id="BAAALF010000199">
    <property type="protein sequence ID" value="GAA1269241.1"/>
    <property type="molecule type" value="Genomic_DNA"/>
</dbReference>
<protein>
    <recommendedName>
        <fullName evidence="4">Secreted protein</fullName>
    </recommendedName>
</protein>
<evidence type="ECO:0000313" key="2">
    <source>
        <dbReference type="EMBL" id="GAA1269241.1"/>
    </source>
</evidence>
<accession>A0ABN1WZI6</accession>
<evidence type="ECO:0000313" key="3">
    <source>
        <dbReference type="Proteomes" id="UP001500037"/>
    </source>
</evidence>
<proteinExistence type="predicted"/>
<dbReference type="Proteomes" id="UP001500037">
    <property type="component" value="Unassembled WGS sequence"/>
</dbReference>
<evidence type="ECO:0008006" key="4">
    <source>
        <dbReference type="Google" id="ProtNLM"/>
    </source>
</evidence>
<evidence type="ECO:0000256" key="1">
    <source>
        <dbReference type="SAM" id="SignalP"/>
    </source>
</evidence>
<keyword evidence="3" id="KW-1185">Reference proteome</keyword>